<dbReference type="InterPro" id="IPR056823">
    <property type="entry name" value="TEN-like_YD-shell"/>
</dbReference>
<dbReference type="STRING" id="1905730.W5S_0151"/>
<dbReference type="PATRIC" id="fig|1166016.3.peg.157"/>
<organism evidence="4 5">
    <name type="scientific">Pectobacterium parmentieri</name>
    <dbReference type="NCBI Taxonomy" id="1905730"/>
    <lineage>
        <taxon>Bacteria</taxon>
        <taxon>Pseudomonadati</taxon>
        <taxon>Pseudomonadota</taxon>
        <taxon>Gammaproteobacteria</taxon>
        <taxon>Enterobacterales</taxon>
        <taxon>Pectobacteriaceae</taxon>
        <taxon>Pectobacterium</taxon>
    </lineage>
</organism>
<keyword evidence="1" id="KW-0677">Repeat</keyword>
<proteinExistence type="predicted"/>
<evidence type="ECO:0000256" key="1">
    <source>
        <dbReference type="ARBA" id="ARBA00022737"/>
    </source>
</evidence>
<dbReference type="PANTHER" id="PTHR32305:SF15">
    <property type="entry name" value="PROTEIN RHSA-RELATED"/>
    <property type="match status" value="1"/>
</dbReference>
<name>A0A0H3I3B6_PECPM</name>
<dbReference type="Gene3D" id="2.180.10.10">
    <property type="entry name" value="RHS repeat-associated core"/>
    <property type="match status" value="2"/>
</dbReference>
<feature type="domain" description="Teneurin-like YD-shell" evidence="3">
    <location>
        <begin position="5"/>
        <end position="256"/>
    </location>
</feature>
<evidence type="ECO:0000259" key="2">
    <source>
        <dbReference type="Pfam" id="PF14220"/>
    </source>
</evidence>
<dbReference type="InterPro" id="IPR025479">
    <property type="entry name" value="DUF4329"/>
</dbReference>
<accession>A0A0H3I3B6</accession>
<gene>
    <name evidence="4" type="ordered locus">W5S_0151</name>
</gene>
<dbReference type="AlphaFoldDB" id="A0A0H3I3B6"/>
<dbReference type="Proteomes" id="UP000008044">
    <property type="component" value="Chromosome"/>
</dbReference>
<dbReference type="PANTHER" id="PTHR32305">
    <property type="match status" value="1"/>
</dbReference>
<dbReference type="eggNOG" id="COG3209">
    <property type="taxonomic scope" value="Bacteria"/>
</dbReference>
<dbReference type="NCBIfam" id="TIGR01643">
    <property type="entry name" value="YD_repeat_2x"/>
    <property type="match status" value="1"/>
</dbReference>
<dbReference type="InterPro" id="IPR022385">
    <property type="entry name" value="Rhs_assc_core"/>
</dbReference>
<reference evidence="4 5" key="1">
    <citation type="journal article" date="2012" name="J. Bacteriol.">
        <title>Genome sequence of Pectobacterium sp. strain SCC3193.</title>
        <authorList>
            <person name="Koskinen J.P."/>
            <person name="Laine P."/>
            <person name="Niemi O."/>
            <person name="Nykyri J."/>
            <person name="Harjunpaa H."/>
            <person name="Auvinen P."/>
            <person name="Paulin L."/>
            <person name="Pirhonen M."/>
            <person name="Palva T."/>
            <person name="Holm L."/>
        </authorList>
    </citation>
    <scope>NUCLEOTIDE SEQUENCE [LARGE SCALE GENOMIC DNA]</scope>
    <source>
        <strain evidence="4 5">SCC3193</strain>
    </source>
</reference>
<dbReference type="Pfam" id="PF25023">
    <property type="entry name" value="TEN_YD-shell"/>
    <property type="match status" value="1"/>
</dbReference>
<dbReference type="InterPro" id="IPR006530">
    <property type="entry name" value="YD"/>
</dbReference>
<dbReference type="NCBIfam" id="TIGR03696">
    <property type="entry name" value="Rhs_assc_core"/>
    <property type="match status" value="1"/>
</dbReference>
<dbReference type="Pfam" id="PF14220">
    <property type="entry name" value="DUF4329"/>
    <property type="match status" value="1"/>
</dbReference>
<evidence type="ECO:0000313" key="5">
    <source>
        <dbReference type="Proteomes" id="UP000008044"/>
    </source>
</evidence>
<sequence length="430" mass="49118">MAGTETHYGYDEYGHCISVRNGEGEIRHFLYDGRGLLIKETAPDDTLYYRYDAAGRLTQQDNTHYPYDKAGRLIRRQVVQPGYRPQVWHYRWDSRNQLRIVDTPTGERWLYRYDPLGRRIGKRCDQTQDDIRYLWDGDQIAEVRHYRDNQRVSRRHWVHNGWELLVQQRQTVNGSWETDFVTSGHNGEPQAVFNQQGEIRWQAPRANLWGQRYTENAEKYDPGLAFAGQYRDDESGLCYNRFRYYDPSGGCYISPDPIGVLGGENNYGYVQNPNTWVDPLGLRKCSTGYKSADDAGRAALTKYNPMSIFKNREYGGIIFKAKDGSYGYTRGRLGSGRTAPTFKESSAGLPKGSTPVGQYHTHGDYSDINFNRTNRAGDMHSSDIFSRADIRIHNAADATFPGYTDVLGTPSGKFWKIFGQVSGPGDAIPL</sequence>
<dbReference type="KEGG" id="pec:W5S_0151"/>
<protein>
    <submittedName>
        <fullName evidence="4">RHS family protein</fullName>
    </submittedName>
</protein>
<evidence type="ECO:0000259" key="3">
    <source>
        <dbReference type="Pfam" id="PF25023"/>
    </source>
</evidence>
<dbReference type="HOGENOM" id="CLU_609350_0_0_6"/>
<dbReference type="InterPro" id="IPR050708">
    <property type="entry name" value="T6SS_VgrG/RHS"/>
</dbReference>
<dbReference type="EMBL" id="CP003415">
    <property type="protein sequence ID" value="AFI88290.1"/>
    <property type="molecule type" value="Genomic_DNA"/>
</dbReference>
<evidence type="ECO:0000313" key="4">
    <source>
        <dbReference type="EMBL" id="AFI88290.1"/>
    </source>
</evidence>
<feature type="domain" description="DUF4329" evidence="2">
    <location>
        <begin position="293"/>
        <end position="418"/>
    </location>
</feature>